<proteinExistence type="predicted"/>
<evidence type="ECO:0000313" key="1">
    <source>
        <dbReference type="EMBL" id="CAG7728627.1"/>
    </source>
</evidence>
<evidence type="ECO:0000313" key="2">
    <source>
        <dbReference type="Proteomes" id="UP000708208"/>
    </source>
</evidence>
<organism evidence="1 2">
    <name type="scientific">Allacma fusca</name>
    <dbReference type="NCBI Taxonomy" id="39272"/>
    <lineage>
        <taxon>Eukaryota</taxon>
        <taxon>Metazoa</taxon>
        <taxon>Ecdysozoa</taxon>
        <taxon>Arthropoda</taxon>
        <taxon>Hexapoda</taxon>
        <taxon>Collembola</taxon>
        <taxon>Symphypleona</taxon>
        <taxon>Sminthuridae</taxon>
        <taxon>Allacma</taxon>
    </lineage>
</organism>
<keyword evidence="2" id="KW-1185">Reference proteome</keyword>
<sequence>MTTAYKDTSPTTFPGTGNATTTAFTGVISEALTKKILTERTWTDKLRYLDEFEILRAVFKFAGVRALKNCRLANKVWNVEACAALRRDSYVRLYEALEEELEVFRSMLDDIKTKGTPSPFGRLHFSSGQLKSENMDLFLFDNKINIEDFYVHEPPLSYKVDFQKHLYQILMRNAPYLRCFHCALIDNVNFGLINSKTRAKVYLPNLTEFGYWENDVSSKPFSLNFVVEILNGSPNIKNFHPKILNDRTLGQLLKRTNMTKIEDLYVQSLNSSHFPILLKLELAHLKVLSIQINRNREEHNKVSSEMLQRIVGNYRHTIEDLSINWLSNTMDTSFPVCPMLKNLIIDDWNGSLGLFDMETLPSLKSIHKIYHEDFALESVHSPHTNVEYLTIEDRIKHTFQNEIDFLQAVEEKFTYFFEYIRCQYPNLRKLDISIPISNSFITSIIRLFPTLEALTLENAHSCYSLNENIFTGFNKFTLASFLKVNHTLEAFPHPRMPCLLDLKNLKSLVLARYSRDGYPAHMVISNNAIVYGLARMKSLEFLQFNWNSELSVSAVVENLEHIDRIVIVDAFRFQPFKTLQLLKSMMPKIELE</sequence>
<dbReference type="AlphaFoldDB" id="A0A8J2P7A4"/>
<protein>
    <recommendedName>
        <fullName evidence="3">F-box domain-containing protein</fullName>
    </recommendedName>
</protein>
<evidence type="ECO:0008006" key="3">
    <source>
        <dbReference type="Google" id="ProtNLM"/>
    </source>
</evidence>
<dbReference type="Proteomes" id="UP000708208">
    <property type="component" value="Unassembled WGS sequence"/>
</dbReference>
<name>A0A8J2P7A4_9HEXA</name>
<gene>
    <name evidence="1" type="ORF">AFUS01_LOCUS17392</name>
</gene>
<reference evidence="1" key="1">
    <citation type="submission" date="2021-06" db="EMBL/GenBank/DDBJ databases">
        <authorList>
            <person name="Hodson N. C."/>
            <person name="Mongue J. A."/>
            <person name="Jaron S. K."/>
        </authorList>
    </citation>
    <scope>NUCLEOTIDE SEQUENCE</scope>
</reference>
<dbReference type="EMBL" id="CAJVCH010166070">
    <property type="protein sequence ID" value="CAG7728627.1"/>
    <property type="molecule type" value="Genomic_DNA"/>
</dbReference>
<accession>A0A8J2P7A4</accession>
<comment type="caution">
    <text evidence="1">The sequence shown here is derived from an EMBL/GenBank/DDBJ whole genome shotgun (WGS) entry which is preliminary data.</text>
</comment>